<comment type="subcellular location">
    <subcellularLocation>
        <location evidence="1">Cytoplasm</location>
        <location evidence="1">Cytoskeleton</location>
        <location evidence="1">Cilium axoneme</location>
    </subcellularLocation>
</comment>
<keyword evidence="3" id="KW-0969">Cilium</keyword>
<comment type="caution">
    <text evidence="7">The sequence shown here is derived from an EMBL/GenBank/DDBJ whole genome shotgun (WGS) entry which is preliminary data.</text>
</comment>
<evidence type="ECO:0000256" key="5">
    <source>
        <dbReference type="ARBA" id="ARBA00023273"/>
    </source>
</evidence>
<dbReference type="InterPro" id="IPR006802">
    <property type="entry name" value="Radial_spoke"/>
</dbReference>
<evidence type="ECO:0000256" key="1">
    <source>
        <dbReference type="ARBA" id="ARBA00004430"/>
    </source>
</evidence>
<evidence type="ECO:0000256" key="2">
    <source>
        <dbReference type="ARBA" id="ARBA00022490"/>
    </source>
</evidence>
<dbReference type="AlphaFoldDB" id="A0A8S2Y5Q1"/>
<evidence type="ECO:0000313" key="8">
    <source>
        <dbReference type="Proteomes" id="UP000682733"/>
    </source>
</evidence>
<accession>A0A8S2Y5Q1</accession>
<organism evidence="7 8">
    <name type="scientific">Didymodactylos carnosus</name>
    <dbReference type="NCBI Taxonomy" id="1234261"/>
    <lineage>
        <taxon>Eukaryota</taxon>
        <taxon>Metazoa</taxon>
        <taxon>Spiralia</taxon>
        <taxon>Gnathifera</taxon>
        <taxon>Rotifera</taxon>
        <taxon>Eurotatoria</taxon>
        <taxon>Bdelloidea</taxon>
        <taxon>Philodinida</taxon>
        <taxon>Philodinidae</taxon>
        <taxon>Didymodactylos</taxon>
    </lineage>
</organism>
<feature type="non-terminal residue" evidence="7">
    <location>
        <position position="90"/>
    </location>
</feature>
<dbReference type="Proteomes" id="UP000682733">
    <property type="component" value="Unassembled WGS sequence"/>
</dbReference>
<dbReference type="GO" id="GO:0001534">
    <property type="term" value="C:radial spoke"/>
    <property type="evidence" value="ECO:0007669"/>
    <property type="project" value="InterPro"/>
</dbReference>
<protein>
    <submittedName>
        <fullName evidence="7">Uncharacterized protein</fullName>
    </submittedName>
</protein>
<dbReference type="GO" id="GO:0060294">
    <property type="term" value="P:cilium movement involved in cell motility"/>
    <property type="evidence" value="ECO:0007669"/>
    <property type="project" value="InterPro"/>
</dbReference>
<evidence type="ECO:0000313" key="6">
    <source>
        <dbReference type="EMBL" id="CAF1666580.1"/>
    </source>
</evidence>
<sequence length="90" mass="10265">NDDFIQLPMVTSDQIRLARSIRRLFTGNLESKVQSQPLFPGVEKHLLRAQVQRISAGTQLGPLNYFKLPNDDEEQEEVEDGNVELIEDDV</sequence>
<dbReference type="Pfam" id="PF04712">
    <property type="entry name" value="Radial_spoke"/>
    <property type="match status" value="1"/>
</dbReference>
<reference evidence="7" key="1">
    <citation type="submission" date="2021-02" db="EMBL/GenBank/DDBJ databases">
        <authorList>
            <person name="Nowell W R."/>
        </authorList>
    </citation>
    <scope>NUCLEOTIDE SEQUENCE</scope>
</reference>
<dbReference type="PANTHER" id="PTHR13159:SF0">
    <property type="entry name" value="RADIAL SPOKE HEAD 6 HOMOLOG A"/>
    <property type="match status" value="1"/>
</dbReference>
<proteinExistence type="predicted"/>
<evidence type="ECO:0000256" key="3">
    <source>
        <dbReference type="ARBA" id="ARBA00023069"/>
    </source>
</evidence>
<evidence type="ECO:0000313" key="7">
    <source>
        <dbReference type="EMBL" id="CAF4533050.1"/>
    </source>
</evidence>
<keyword evidence="5" id="KW-0966">Cell projection</keyword>
<keyword evidence="4" id="KW-0206">Cytoskeleton</keyword>
<dbReference type="Proteomes" id="UP000677228">
    <property type="component" value="Unassembled WGS sequence"/>
</dbReference>
<dbReference type="EMBL" id="CAJOBA010104804">
    <property type="protein sequence ID" value="CAF4533050.1"/>
    <property type="molecule type" value="Genomic_DNA"/>
</dbReference>
<dbReference type="PANTHER" id="PTHR13159">
    <property type="entry name" value="RADIAL SPOKEHEAD-RELATED"/>
    <property type="match status" value="1"/>
</dbReference>
<gene>
    <name evidence="6" type="ORF">OVA965_LOCUS45533</name>
    <name evidence="7" type="ORF">TMI583_LOCUS49116</name>
</gene>
<evidence type="ECO:0000256" key="4">
    <source>
        <dbReference type="ARBA" id="ARBA00023212"/>
    </source>
</evidence>
<keyword evidence="2" id="KW-0963">Cytoplasm</keyword>
<feature type="non-terminal residue" evidence="7">
    <location>
        <position position="1"/>
    </location>
</feature>
<dbReference type="GO" id="GO:0035082">
    <property type="term" value="P:axoneme assembly"/>
    <property type="evidence" value="ECO:0007669"/>
    <property type="project" value="TreeGrafter"/>
</dbReference>
<name>A0A8S2Y5Q1_9BILA</name>
<dbReference type="EMBL" id="CAJNOK010072578">
    <property type="protein sequence ID" value="CAF1666580.1"/>
    <property type="molecule type" value="Genomic_DNA"/>
</dbReference>